<evidence type="ECO:0000256" key="9">
    <source>
        <dbReference type="ARBA" id="ARBA00023242"/>
    </source>
</evidence>
<dbReference type="InterPro" id="IPR038092">
    <property type="entry name" value="PHAX_RNA-binding_sf"/>
</dbReference>
<dbReference type="EMBL" id="OX465082">
    <property type="protein sequence ID" value="CAI9289127.1"/>
    <property type="molecule type" value="Genomic_DNA"/>
</dbReference>
<dbReference type="InterPro" id="IPR019385">
    <property type="entry name" value="PHAX_RNA-binding_domain"/>
</dbReference>
<keyword evidence="8" id="KW-0653">Protein transport</keyword>
<evidence type="ECO:0000256" key="7">
    <source>
        <dbReference type="ARBA" id="ARBA00022884"/>
    </source>
</evidence>
<evidence type="ECO:0000256" key="4">
    <source>
        <dbReference type="ARBA" id="ARBA00016856"/>
    </source>
</evidence>
<evidence type="ECO:0000313" key="13">
    <source>
        <dbReference type="EMBL" id="CAI9289127.1"/>
    </source>
</evidence>
<proteinExistence type="inferred from homology"/>
<dbReference type="GO" id="GO:0005634">
    <property type="term" value="C:nucleus"/>
    <property type="evidence" value="ECO:0007669"/>
    <property type="project" value="UniProtKB-SubCell"/>
</dbReference>
<comment type="subcellular location">
    <subcellularLocation>
        <location evidence="2">Cytoplasm</location>
    </subcellularLocation>
    <subcellularLocation>
        <location evidence="1">Nucleus</location>
    </subcellularLocation>
</comment>
<evidence type="ECO:0000256" key="3">
    <source>
        <dbReference type="ARBA" id="ARBA00006094"/>
    </source>
</evidence>
<dbReference type="GO" id="GO:0006408">
    <property type="term" value="P:snRNA export from nucleus"/>
    <property type="evidence" value="ECO:0007669"/>
    <property type="project" value="InterPro"/>
</dbReference>
<dbReference type="GO" id="GO:0003723">
    <property type="term" value="F:RNA binding"/>
    <property type="evidence" value="ECO:0007669"/>
    <property type="project" value="UniProtKB-KW"/>
</dbReference>
<keyword evidence="5" id="KW-0813">Transport</keyword>
<reference evidence="13" key="1">
    <citation type="submission" date="2023-04" db="EMBL/GenBank/DDBJ databases">
        <authorList>
            <person name="Vijverberg K."/>
            <person name="Xiong W."/>
            <person name="Schranz E."/>
        </authorList>
    </citation>
    <scope>NUCLEOTIDE SEQUENCE</scope>
</reference>
<keyword evidence="7" id="KW-0694">RNA-binding</keyword>
<feature type="domain" description="Phosphorylated adapter RNA export protein RNA-binding" evidence="12">
    <location>
        <begin position="131"/>
        <end position="221"/>
    </location>
</feature>
<dbReference type="AlphaFoldDB" id="A0AA35ZBW8"/>
<dbReference type="Proteomes" id="UP001177003">
    <property type="component" value="Chromosome 6"/>
</dbReference>
<feature type="compositionally biased region" description="Basic residues" evidence="11">
    <location>
        <begin position="103"/>
        <end position="118"/>
    </location>
</feature>
<protein>
    <recommendedName>
        <fullName evidence="4">Phosphorylated adapter RNA export protein</fullName>
    </recommendedName>
    <alternativeName>
        <fullName evidence="10">RNA U small nuclear RNA export adapter protein</fullName>
    </alternativeName>
</protein>
<dbReference type="GO" id="GO:0015031">
    <property type="term" value="P:protein transport"/>
    <property type="evidence" value="ECO:0007669"/>
    <property type="project" value="UniProtKB-KW"/>
</dbReference>
<evidence type="ECO:0000256" key="1">
    <source>
        <dbReference type="ARBA" id="ARBA00004123"/>
    </source>
</evidence>
<dbReference type="Gene3D" id="1.10.10.1440">
    <property type="entry name" value="PHAX RNA-binding domain"/>
    <property type="match status" value="1"/>
</dbReference>
<evidence type="ECO:0000256" key="5">
    <source>
        <dbReference type="ARBA" id="ARBA00022448"/>
    </source>
</evidence>
<gene>
    <name evidence="13" type="ORF">LSALG_LOCUS28381</name>
</gene>
<comment type="similarity">
    <text evidence="3">Belongs to the PHAX family.</text>
</comment>
<keyword evidence="6" id="KW-0963">Cytoplasm</keyword>
<evidence type="ECO:0000256" key="8">
    <source>
        <dbReference type="ARBA" id="ARBA00022927"/>
    </source>
</evidence>
<evidence type="ECO:0000256" key="10">
    <source>
        <dbReference type="ARBA" id="ARBA00030834"/>
    </source>
</evidence>
<keyword evidence="9" id="KW-0539">Nucleus</keyword>
<feature type="region of interest" description="Disordered" evidence="11">
    <location>
        <begin position="84"/>
        <end position="120"/>
    </location>
</feature>
<evidence type="ECO:0000313" key="14">
    <source>
        <dbReference type="Proteomes" id="UP001177003"/>
    </source>
</evidence>
<feature type="region of interest" description="Disordered" evidence="11">
    <location>
        <begin position="226"/>
        <end position="277"/>
    </location>
</feature>
<name>A0AA35ZBW8_LACSI</name>
<dbReference type="PANTHER" id="PTHR13135:SF0">
    <property type="entry name" value="PHOSPHORYLATED ADAPTER RNA EXPORT PROTEIN"/>
    <property type="match status" value="1"/>
</dbReference>
<evidence type="ECO:0000256" key="2">
    <source>
        <dbReference type="ARBA" id="ARBA00004496"/>
    </source>
</evidence>
<keyword evidence="14" id="KW-1185">Reference proteome</keyword>
<evidence type="ECO:0000256" key="6">
    <source>
        <dbReference type="ARBA" id="ARBA00022490"/>
    </source>
</evidence>
<dbReference type="Pfam" id="PF10258">
    <property type="entry name" value="PHAX_RNA-bd"/>
    <property type="match status" value="1"/>
</dbReference>
<evidence type="ECO:0000259" key="12">
    <source>
        <dbReference type="Pfam" id="PF10258"/>
    </source>
</evidence>
<dbReference type="GO" id="GO:0005737">
    <property type="term" value="C:cytoplasm"/>
    <property type="evidence" value="ECO:0007669"/>
    <property type="project" value="UniProtKB-SubCell"/>
</dbReference>
<feature type="compositionally biased region" description="Polar residues" evidence="11">
    <location>
        <begin position="84"/>
        <end position="99"/>
    </location>
</feature>
<sequence>MTFRIHNLIQTTRYKQLSSRVTVSGLSPTCCLPFQLFRHTFLLMEGEESLLDSILDADNVEDMEDVDMVDVEEGELVENYQQAELGQHSSGDGDTVSQEPKSKSQKRRNKKRNKKKKVASGPGVLDINRFVLDTCRRLKERKSYLIWTAVGCLGVPAVSDLVKEISLPEAILSVSVDAIQACGGQMTSDGGRYRNGGGILWNILRKRDPNVYKEIMKKGREFEKQFKPPDLRKAANQSKQGLSEAEAEAEVEGVKEEVGRSEGQNGELDIEERQVKKRPVHERIRVPVSYDDLLEVEDPKEEANE</sequence>
<dbReference type="InterPro" id="IPR039047">
    <property type="entry name" value="PHAX"/>
</dbReference>
<organism evidence="13 14">
    <name type="scientific">Lactuca saligna</name>
    <name type="common">Willowleaf lettuce</name>
    <dbReference type="NCBI Taxonomy" id="75948"/>
    <lineage>
        <taxon>Eukaryota</taxon>
        <taxon>Viridiplantae</taxon>
        <taxon>Streptophyta</taxon>
        <taxon>Embryophyta</taxon>
        <taxon>Tracheophyta</taxon>
        <taxon>Spermatophyta</taxon>
        <taxon>Magnoliopsida</taxon>
        <taxon>eudicotyledons</taxon>
        <taxon>Gunneridae</taxon>
        <taxon>Pentapetalae</taxon>
        <taxon>asterids</taxon>
        <taxon>campanulids</taxon>
        <taxon>Asterales</taxon>
        <taxon>Asteraceae</taxon>
        <taxon>Cichorioideae</taxon>
        <taxon>Cichorieae</taxon>
        <taxon>Lactucinae</taxon>
        <taxon>Lactuca</taxon>
    </lineage>
</organism>
<dbReference type="PANTHER" id="PTHR13135">
    <property type="entry name" value="CYTOSOLIC RESINIFERATOXIN BINDING PROTEIN RBP-26"/>
    <property type="match status" value="1"/>
</dbReference>
<accession>A0AA35ZBW8</accession>
<evidence type="ECO:0000256" key="11">
    <source>
        <dbReference type="SAM" id="MobiDB-lite"/>
    </source>
</evidence>